<organism evidence="1 2">
    <name type="scientific">Terrabacter tumescens</name>
    <dbReference type="NCBI Taxonomy" id="60443"/>
    <lineage>
        <taxon>Bacteria</taxon>
        <taxon>Bacillati</taxon>
        <taxon>Actinomycetota</taxon>
        <taxon>Actinomycetes</taxon>
        <taxon>Micrococcales</taxon>
        <taxon>Intrasporangiaceae</taxon>
        <taxon>Terrabacter</taxon>
    </lineage>
</organism>
<name>A0ABQ2IHL2_9MICO</name>
<keyword evidence="2" id="KW-1185">Reference proteome</keyword>
<evidence type="ECO:0008006" key="3">
    <source>
        <dbReference type="Google" id="ProtNLM"/>
    </source>
</evidence>
<evidence type="ECO:0000313" key="1">
    <source>
        <dbReference type="EMBL" id="GGN09207.1"/>
    </source>
</evidence>
<protein>
    <recommendedName>
        <fullName evidence="3">PqqD family protein</fullName>
    </recommendedName>
</protein>
<gene>
    <name evidence="1" type="ORF">GCM10009721_41340</name>
</gene>
<comment type="caution">
    <text evidence="1">The sequence shown here is derived from an EMBL/GenBank/DDBJ whole genome shotgun (WGS) entry which is preliminary data.</text>
</comment>
<dbReference type="RefSeq" id="WP_030203300.1">
    <property type="nucleotide sequence ID" value="NZ_BMNZ01000011.1"/>
</dbReference>
<proteinExistence type="predicted"/>
<accession>A0ABQ2IHL2</accession>
<sequence>MSADREGAAALTSEALLRPGELRDTYSTDDGTVVLVEGAAGHRVVRLSPLGSAVLEAVGSGTTLAALEVELRSRLGEPPAGNLSELVLSATLALVEEDLIVAGQGHKDDNSGVTQP</sequence>
<dbReference type="Proteomes" id="UP000623461">
    <property type="component" value="Unassembled WGS sequence"/>
</dbReference>
<reference evidence="2" key="1">
    <citation type="journal article" date="2019" name="Int. J. Syst. Evol. Microbiol.">
        <title>The Global Catalogue of Microorganisms (GCM) 10K type strain sequencing project: providing services to taxonomists for standard genome sequencing and annotation.</title>
        <authorList>
            <consortium name="The Broad Institute Genomics Platform"/>
            <consortium name="The Broad Institute Genome Sequencing Center for Infectious Disease"/>
            <person name="Wu L."/>
            <person name="Ma J."/>
        </authorList>
    </citation>
    <scope>NUCLEOTIDE SEQUENCE [LARGE SCALE GENOMIC DNA]</scope>
    <source>
        <strain evidence="2">JCM 1365</strain>
    </source>
</reference>
<dbReference type="EMBL" id="BMNZ01000011">
    <property type="protein sequence ID" value="GGN09207.1"/>
    <property type="molecule type" value="Genomic_DNA"/>
</dbReference>
<evidence type="ECO:0000313" key="2">
    <source>
        <dbReference type="Proteomes" id="UP000623461"/>
    </source>
</evidence>